<dbReference type="CDD" id="cd03360">
    <property type="entry name" value="LbH_AT_putative"/>
    <property type="match status" value="1"/>
</dbReference>
<evidence type="ECO:0000313" key="5">
    <source>
        <dbReference type="EMBL" id="KAB4183868.1"/>
    </source>
</evidence>
<dbReference type="Proteomes" id="UP000283601">
    <property type="component" value="Unassembled WGS sequence"/>
</dbReference>
<evidence type="ECO:0000256" key="2">
    <source>
        <dbReference type="PIRSR" id="PIRSR620019-1"/>
    </source>
</evidence>
<dbReference type="EMBL" id="WCTY01000017">
    <property type="protein sequence ID" value="KAB4183868.1"/>
    <property type="molecule type" value="Genomic_DNA"/>
</dbReference>
<dbReference type="PANTHER" id="PTHR43300">
    <property type="entry name" value="ACETYLTRANSFERASE"/>
    <property type="match status" value="1"/>
</dbReference>
<gene>
    <name evidence="7" type="ORF">DW758_14835</name>
    <name evidence="6" type="ORF">DWW14_14650</name>
    <name evidence="5" type="ORF">GAQ44_10135</name>
</gene>
<dbReference type="InterPro" id="IPR011004">
    <property type="entry name" value="Trimer_LpxA-like_sf"/>
</dbReference>
<evidence type="ECO:0000313" key="8">
    <source>
        <dbReference type="Proteomes" id="UP000283601"/>
    </source>
</evidence>
<feature type="binding site" evidence="3">
    <location>
        <position position="72"/>
    </location>
    <ligand>
        <name>substrate</name>
    </ligand>
</feature>
<evidence type="ECO:0000313" key="7">
    <source>
        <dbReference type="EMBL" id="RHE21824.1"/>
    </source>
</evidence>
<evidence type="ECO:0000256" key="3">
    <source>
        <dbReference type="PIRSR" id="PIRSR620019-2"/>
    </source>
</evidence>
<dbReference type="Gene3D" id="3.40.50.20">
    <property type="match status" value="1"/>
</dbReference>
<dbReference type="InterPro" id="IPR050179">
    <property type="entry name" value="Trans_hexapeptide_repeat"/>
</dbReference>
<dbReference type="InterPro" id="IPR001451">
    <property type="entry name" value="Hexapep"/>
</dbReference>
<sequence length="210" mass="22425">MKKLVIIGAGGMGRSVYCIALGCIGYDENFIIKGFIDDNLNSLDGFSNYPPIISSIDDYVIEKDDVFVCSIGNSSLKRILCEKIKSKGGQFFSLIHRTAIIRQNAMIDTGCIIADYASIGADARIGCNSLVQSYAIVAHDCIIGDYVRIDTHCVCVGGVIVETGAMVHTGAILSHNVVVEENAHVGAASFVIRRVKAGTTVFGSPAKCLK</sequence>
<dbReference type="GO" id="GO:0016740">
    <property type="term" value="F:transferase activity"/>
    <property type="evidence" value="ECO:0007669"/>
    <property type="project" value="UniProtKB-KW"/>
</dbReference>
<keyword evidence="6" id="KW-0808">Transferase</keyword>
<dbReference type="Proteomes" id="UP000285343">
    <property type="component" value="Unassembled WGS sequence"/>
</dbReference>
<organism evidence="6 9">
    <name type="scientific">Bacteroides uniformis</name>
    <dbReference type="NCBI Taxonomy" id="820"/>
    <lineage>
        <taxon>Bacteria</taxon>
        <taxon>Pseudomonadati</taxon>
        <taxon>Bacteroidota</taxon>
        <taxon>Bacteroidia</taxon>
        <taxon>Bacteroidales</taxon>
        <taxon>Bacteroidaceae</taxon>
        <taxon>Bacteroides</taxon>
    </lineage>
</organism>
<dbReference type="Pfam" id="PF17836">
    <property type="entry name" value="PglD_N"/>
    <property type="match status" value="1"/>
</dbReference>
<dbReference type="EMBL" id="QRZC01000021">
    <property type="protein sequence ID" value="RGV40510.1"/>
    <property type="molecule type" value="Genomic_DNA"/>
</dbReference>
<dbReference type="NCBIfam" id="TIGR03570">
    <property type="entry name" value="NeuD_NnaD"/>
    <property type="match status" value="1"/>
</dbReference>
<name>A0A412XBD4_BACUN</name>
<dbReference type="PANTHER" id="PTHR43300:SF7">
    <property type="entry name" value="UDP-N-ACETYLBACILLOSAMINE N-ACETYLTRANSFERASE"/>
    <property type="match status" value="1"/>
</dbReference>
<dbReference type="EMBL" id="QSJZ01000013">
    <property type="protein sequence ID" value="RHE21824.1"/>
    <property type="molecule type" value="Genomic_DNA"/>
</dbReference>
<dbReference type="SUPFAM" id="SSF51161">
    <property type="entry name" value="Trimeric LpxA-like enzymes"/>
    <property type="match status" value="1"/>
</dbReference>
<comment type="similarity">
    <text evidence="1">Belongs to the transferase hexapeptide repeat family.</text>
</comment>
<dbReference type="RefSeq" id="WP_117713881.1">
    <property type="nucleotide sequence ID" value="NZ_BAABXG010000001.1"/>
</dbReference>
<reference evidence="8 9" key="1">
    <citation type="submission" date="2018-08" db="EMBL/GenBank/DDBJ databases">
        <title>A genome reference for cultivated species of the human gut microbiota.</title>
        <authorList>
            <person name="Zou Y."/>
            <person name="Xue W."/>
            <person name="Luo G."/>
        </authorList>
    </citation>
    <scope>NUCLEOTIDE SEQUENCE [LARGE SCALE GENOMIC DNA]</scope>
    <source>
        <strain evidence="6 9">AF14-42</strain>
        <strain evidence="7 8">AM29-12AC</strain>
    </source>
</reference>
<evidence type="ECO:0000256" key="1">
    <source>
        <dbReference type="ARBA" id="ARBA00007274"/>
    </source>
</evidence>
<evidence type="ECO:0000313" key="9">
    <source>
        <dbReference type="Proteomes" id="UP000285343"/>
    </source>
</evidence>
<dbReference type="Pfam" id="PF00132">
    <property type="entry name" value="Hexapep"/>
    <property type="match status" value="1"/>
</dbReference>
<dbReference type="AlphaFoldDB" id="A0A412XBD4"/>
<feature type="site" description="Increases basicity of active site His" evidence="2">
    <location>
        <position position="140"/>
    </location>
</feature>
<evidence type="ECO:0000313" key="10">
    <source>
        <dbReference type="Proteomes" id="UP000487221"/>
    </source>
</evidence>
<feature type="domain" description="PglD N-terminal" evidence="4">
    <location>
        <begin position="3"/>
        <end position="84"/>
    </location>
</feature>
<protein>
    <submittedName>
        <fullName evidence="6">Sialic acid O-acetyltransferase</fullName>
    </submittedName>
</protein>
<dbReference type="InterPro" id="IPR041561">
    <property type="entry name" value="PglD_N"/>
</dbReference>
<reference evidence="5 10" key="2">
    <citation type="journal article" date="2019" name="Nat. Med.">
        <title>A library of human gut bacterial isolates paired with longitudinal multiomics data enables mechanistic microbiome research.</title>
        <authorList>
            <person name="Poyet M."/>
            <person name="Groussin M."/>
            <person name="Gibbons S.M."/>
            <person name="Avila-Pacheco J."/>
            <person name="Jiang X."/>
            <person name="Kearney S.M."/>
            <person name="Perrotta A.R."/>
            <person name="Berdy B."/>
            <person name="Zhao S."/>
            <person name="Lieberman T.D."/>
            <person name="Swanson P.K."/>
            <person name="Smith M."/>
            <person name="Roesemann S."/>
            <person name="Alexander J.E."/>
            <person name="Rich S.A."/>
            <person name="Livny J."/>
            <person name="Vlamakis H."/>
            <person name="Clish C."/>
            <person name="Bullock K."/>
            <person name="Deik A."/>
            <person name="Scott J."/>
            <person name="Pierce K.A."/>
            <person name="Xavier R.J."/>
            <person name="Alm E.J."/>
        </authorList>
    </citation>
    <scope>NUCLEOTIDE SEQUENCE [LARGE SCALE GENOMIC DNA]</scope>
    <source>
        <strain evidence="5 10">BIOML-A19</strain>
    </source>
</reference>
<evidence type="ECO:0000259" key="4">
    <source>
        <dbReference type="Pfam" id="PF17836"/>
    </source>
</evidence>
<proteinExistence type="inferred from homology"/>
<evidence type="ECO:0000313" key="6">
    <source>
        <dbReference type="EMBL" id="RGV40510.1"/>
    </source>
</evidence>
<feature type="active site" description="Proton acceptor" evidence="2">
    <location>
        <position position="139"/>
    </location>
</feature>
<comment type="caution">
    <text evidence="6">The sequence shown here is derived from an EMBL/GenBank/DDBJ whole genome shotgun (WGS) entry which is preliminary data.</text>
</comment>
<dbReference type="Proteomes" id="UP000487221">
    <property type="component" value="Unassembled WGS sequence"/>
</dbReference>
<dbReference type="Gene3D" id="2.160.10.10">
    <property type="entry name" value="Hexapeptide repeat proteins"/>
    <property type="match status" value="1"/>
</dbReference>
<dbReference type="InterPro" id="IPR020019">
    <property type="entry name" value="AcTrfase_PglD-like"/>
</dbReference>
<accession>A0A412XBD4</accession>